<name>A0AAD7MJX4_9AGAR</name>
<comment type="caution">
    <text evidence="1">The sequence shown here is derived from an EMBL/GenBank/DDBJ whole genome shotgun (WGS) entry which is preliminary data.</text>
</comment>
<proteinExistence type="predicted"/>
<sequence>MVRTTAAVDDAGEELAALGSVPLAHVDDLRCKLELLAVVGGAVAGGEGKGGVDVLSSSSWTYSAAWEDEETRLGMESAGKDRLLEPAAALRMPEAVRKLLDEKLSKLIGLELAASEANVTRNYLEFFGSSTHARTSTRSMATNLQVDIIKVRPYVRDPALLRRVRSMCVSFLFLVRRLTVVLQVSALCNGIDSGTVSPFVVFNSADNTDKNA</sequence>
<organism evidence="1 2">
    <name type="scientific">Mycena maculata</name>
    <dbReference type="NCBI Taxonomy" id="230809"/>
    <lineage>
        <taxon>Eukaryota</taxon>
        <taxon>Fungi</taxon>
        <taxon>Dikarya</taxon>
        <taxon>Basidiomycota</taxon>
        <taxon>Agaricomycotina</taxon>
        <taxon>Agaricomycetes</taxon>
        <taxon>Agaricomycetidae</taxon>
        <taxon>Agaricales</taxon>
        <taxon>Marasmiineae</taxon>
        <taxon>Mycenaceae</taxon>
        <taxon>Mycena</taxon>
    </lineage>
</organism>
<protein>
    <submittedName>
        <fullName evidence="1">Uncharacterized protein</fullName>
    </submittedName>
</protein>
<gene>
    <name evidence="1" type="ORF">DFH07DRAFT_972449</name>
</gene>
<evidence type="ECO:0000313" key="1">
    <source>
        <dbReference type="EMBL" id="KAJ7720984.1"/>
    </source>
</evidence>
<evidence type="ECO:0000313" key="2">
    <source>
        <dbReference type="Proteomes" id="UP001215280"/>
    </source>
</evidence>
<keyword evidence="2" id="KW-1185">Reference proteome</keyword>
<dbReference type="AlphaFoldDB" id="A0AAD7MJX4"/>
<dbReference type="Proteomes" id="UP001215280">
    <property type="component" value="Unassembled WGS sequence"/>
</dbReference>
<dbReference type="Gene3D" id="1.20.5.5270">
    <property type="match status" value="1"/>
</dbReference>
<reference evidence="1" key="1">
    <citation type="submission" date="2023-03" db="EMBL/GenBank/DDBJ databases">
        <title>Massive genome expansion in bonnet fungi (Mycena s.s.) driven by repeated elements and novel gene families across ecological guilds.</title>
        <authorList>
            <consortium name="Lawrence Berkeley National Laboratory"/>
            <person name="Harder C.B."/>
            <person name="Miyauchi S."/>
            <person name="Viragh M."/>
            <person name="Kuo A."/>
            <person name="Thoen E."/>
            <person name="Andreopoulos B."/>
            <person name="Lu D."/>
            <person name="Skrede I."/>
            <person name="Drula E."/>
            <person name="Henrissat B."/>
            <person name="Morin E."/>
            <person name="Kohler A."/>
            <person name="Barry K."/>
            <person name="LaButti K."/>
            <person name="Morin E."/>
            <person name="Salamov A."/>
            <person name="Lipzen A."/>
            <person name="Mereny Z."/>
            <person name="Hegedus B."/>
            <person name="Baldrian P."/>
            <person name="Stursova M."/>
            <person name="Weitz H."/>
            <person name="Taylor A."/>
            <person name="Grigoriev I.V."/>
            <person name="Nagy L.G."/>
            <person name="Martin F."/>
            <person name="Kauserud H."/>
        </authorList>
    </citation>
    <scope>NUCLEOTIDE SEQUENCE</scope>
    <source>
        <strain evidence="1">CBHHK188m</strain>
    </source>
</reference>
<dbReference type="EMBL" id="JARJLG010000273">
    <property type="protein sequence ID" value="KAJ7720984.1"/>
    <property type="molecule type" value="Genomic_DNA"/>
</dbReference>
<accession>A0AAD7MJX4</accession>